<feature type="transmembrane region" description="Helical" evidence="1">
    <location>
        <begin position="583"/>
        <end position="616"/>
    </location>
</feature>
<dbReference type="PANTHER" id="PTHR43849">
    <property type="entry name" value="BLL3936 PROTEIN"/>
    <property type="match status" value="1"/>
</dbReference>
<keyword evidence="4" id="KW-1185">Reference proteome</keyword>
<dbReference type="OrthoDB" id="9759894at2"/>
<feature type="transmembrane region" description="Helical" evidence="1">
    <location>
        <begin position="367"/>
        <end position="383"/>
    </location>
</feature>
<feature type="transmembrane region" description="Helical" evidence="1">
    <location>
        <begin position="526"/>
        <end position="547"/>
    </location>
</feature>
<sequence length="632" mass="67224">MELQQEKKKGFSAFAWQVVIVVATAGSLFHLYTAQFGLFAAPVQRSIHLLMGTVLTLALFPFGEGKRWGHPLLRVFDLILLLGGGFACAYMAFNYKELVSHVGLPTQTDIILGAALIVVVLEITRRTLGPALVIVALLALAYALFGDYIPGSWGHRGLQIDELLEYQYLTTEGVFSVALGASANFIFLFILFGGFMLKAGVGEFFNDLANKLAGHYDGGPAKVSVISSGFFAMISGAAVANVATTGVFTIPLMKRVGFKPVIAGAIESVASTGGQFMPPVMGAVAFIMADMLGVAYIRVCQAAILPGLLFFFALLYMVHLEAKRSNIKGVSKDSLPKLSTTLRRIHLVIPAVLLIGMLVMQYSATKAGFWSIVAAIGISSFSAETRMSFKTIIMTFVDSAKTLLPVMCACATAGIIIGVITQTGLGLKFASLIIEAAGSQLFPALIMVMLTCLILGMGLTVSASYIITVMIAGPVLIQLNVDPIAAHLFVVYYAVLSCITPPLALAAFAGAGIANTSPFLTAFQSMRLAAIAYIVPFLFVYNPALIWNGSVMEIFFACIQGVLACIAVGSALMGYLGGKRTGIIVRLLLFVASAAFFFPRYESIIAGAVLLIALWSMQKFMGSVGKSCQAPT</sequence>
<feature type="transmembrane region" description="Helical" evidence="1">
    <location>
        <begin position="444"/>
        <end position="477"/>
    </location>
</feature>
<feature type="transmembrane region" description="Helical" evidence="1">
    <location>
        <begin position="12"/>
        <end position="34"/>
    </location>
</feature>
<name>A0A1H0VEL9_9BACT</name>
<feature type="transmembrane region" description="Helical" evidence="1">
    <location>
        <begin position="341"/>
        <end position="361"/>
    </location>
</feature>
<dbReference type="PANTHER" id="PTHR43849:SF2">
    <property type="entry name" value="BLL3936 PROTEIN"/>
    <property type="match status" value="1"/>
</dbReference>
<keyword evidence="1" id="KW-0812">Transmembrane</keyword>
<evidence type="ECO:0000313" key="3">
    <source>
        <dbReference type="EMBL" id="SDP76791.1"/>
    </source>
</evidence>
<organism evidence="3 4">
    <name type="scientific">Desulforhopalus singaporensis</name>
    <dbReference type="NCBI Taxonomy" id="91360"/>
    <lineage>
        <taxon>Bacteria</taxon>
        <taxon>Pseudomonadati</taxon>
        <taxon>Thermodesulfobacteriota</taxon>
        <taxon>Desulfobulbia</taxon>
        <taxon>Desulfobulbales</taxon>
        <taxon>Desulfocapsaceae</taxon>
        <taxon>Desulforhopalus</taxon>
    </lineage>
</organism>
<dbReference type="NCBIfam" id="TIGR02123">
    <property type="entry name" value="TRAP_fused"/>
    <property type="match status" value="1"/>
</dbReference>
<feature type="transmembrane region" description="Helical" evidence="1">
    <location>
        <begin position="303"/>
        <end position="320"/>
    </location>
</feature>
<feature type="transmembrane region" description="Helical" evidence="1">
    <location>
        <begin position="403"/>
        <end position="424"/>
    </location>
</feature>
<dbReference type="Proteomes" id="UP000199073">
    <property type="component" value="Unassembled WGS sequence"/>
</dbReference>
<dbReference type="AlphaFoldDB" id="A0A1H0VEL9"/>
<dbReference type="EMBL" id="FNJI01000047">
    <property type="protein sequence ID" value="SDP76791.1"/>
    <property type="molecule type" value="Genomic_DNA"/>
</dbReference>
<protein>
    <submittedName>
        <fullName evidence="3">TRAP transporter, 4TM/12TM fusion protein</fullName>
    </submittedName>
</protein>
<feature type="transmembrane region" description="Helical" evidence="1">
    <location>
        <begin position="489"/>
        <end position="514"/>
    </location>
</feature>
<feature type="transmembrane region" description="Helical" evidence="1">
    <location>
        <begin position="128"/>
        <end position="145"/>
    </location>
</feature>
<dbReference type="STRING" id="91360.SAMN05660330_04021"/>
<dbReference type="Pfam" id="PF06808">
    <property type="entry name" value="DctM"/>
    <property type="match status" value="1"/>
</dbReference>
<dbReference type="RefSeq" id="WP_092225912.1">
    <property type="nucleotide sequence ID" value="NZ_FNJI01000047.1"/>
</dbReference>
<reference evidence="3 4" key="1">
    <citation type="submission" date="2016-10" db="EMBL/GenBank/DDBJ databases">
        <authorList>
            <person name="de Groot N.N."/>
        </authorList>
    </citation>
    <scope>NUCLEOTIDE SEQUENCE [LARGE SCALE GENOMIC DNA]</scope>
    <source>
        <strain evidence="3 4">DSM 12130</strain>
    </source>
</reference>
<evidence type="ECO:0000256" key="1">
    <source>
        <dbReference type="SAM" id="Phobius"/>
    </source>
</evidence>
<feature type="transmembrane region" description="Helical" evidence="1">
    <location>
        <begin position="99"/>
        <end position="121"/>
    </location>
</feature>
<accession>A0A1H0VEL9</accession>
<feature type="transmembrane region" description="Helical" evidence="1">
    <location>
        <begin position="173"/>
        <end position="197"/>
    </location>
</feature>
<feature type="domain" description="TRAP C4-dicarboxylate transport system permease DctM subunit" evidence="2">
    <location>
        <begin position="117"/>
        <end position="553"/>
    </location>
</feature>
<keyword evidence="1" id="KW-1133">Transmembrane helix</keyword>
<gene>
    <name evidence="3" type="ORF">SAMN05660330_04021</name>
</gene>
<evidence type="ECO:0000259" key="2">
    <source>
        <dbReference type="Pfam" id="PF06808"/>
    </source>
</evidence>
<keyword evidence="1" id="KW-0472">Membrane</keyword>
<feature type="transmembrane region" description="Helical" evidence="1">
    <location>
        <begin position="554"/>
        <end position="577"/>
    </location>
</feature>
<dbReference type="InterPro" id="IPR011853">
    <property type="entry name" value="TRAP_DctM-Dct_fused"/>
</dbReference>
<proteinExistence type="predicted"/>
<dbReference type="InterPro" id="IPR010656">
    <property type="entry name" value="DctM"/>
</dbReference>
<feature type="transmembrane region" description="Helical" evidence="1">
    <location>
        <begin position="75"/>
        <end position="93"/>
    </location>
</feature>
<evidence type="ECO:0000313" key="4">
    <source>
        <dbReference type="Proteomes" id="UP000199073"/>
    </source>
</evidence>
<feature type="transmembrane region" description="Helical" evidence="1">
    <location>
        <begin position="46"/>
        <end position="63"/>
    </location>
</feature>